<keyword evidence="2" id="KW-1185">Reference proteome</keyword>
<dbReference type="Proteomes" id="UP000515917">
    <property type="component" value="Chromosome"/>
</dbReference>
<dbReference type="EMBL" id="CP025781">
    <property type="protein sequence ID" value="QBC44441.1"/>
    <property type="molecule type" value="Genomic_DNA"/>
</dbReference>
<name>A0A7G3GAZ0_9NEIS</name>
<dbReference type="RefSeq" id="WP_130106980.1">
    <property type="nucleotide sequence ID" value="NZ_CP025781.1"/>
</dbReference>
<protein>
    <submittedName>
        <fullName evidence="1">Uncharacterized protein</fullName>
    </submittedName>
</protein>
<organism evidence="1 2">
    <name type="scientific">Iodobacter fluviatilis</name>
    <dbReference type="NCBI Taxonomy" id="537"/>
    <lineage>
        <taxon>Bacteria</taxon>
        <taxon>Pseudomonadati</taxon>
        <taxon>Pseudomonadota</taxon>
        <taxon>Betaproteobacteria</taxon>
        <taxon>Neisseriales</taxon>
        <taxon>Chitinibacteraceae</taxon>
        <taxon>Iodobacter</taxon>
    </lineage>
</organism>
<evidence type="ECO:0000313" key="2">
    <source>
        <dbReference type="Proteomes" id="UP000515917"/>
    </source>
</evidence>
<gene>
    <name evidence="1" type="ORF">C1H71_13480</name>
</gene>
<dbReference type="KEGG" id="ifl:C1H71_13480"/>
<accession>A0A7G3GAZ0</accession>
<proteinExistence type="predicted"/>
<reference evidence="1 2" key="1">
    <citation type="submission" date="2018-01" db="EMBL/GenBank/DDBJ databases">
        <title>Genome sequence of Iodobacter sp. strain PCH194 isolated from Indian Trans-Himalaya.</title>
        <authorList>
            <person name="Kumar V."/>
            <person name="Thakur V."/>
            <person name="Kumar S."/>
            <person name="Singh D."/>
        </authorList>
    </citation>
    <scope>NUCLEOTIDE SEQUENCE [LARGE SCALE GENOMIC DNA]</scope>
    <source>
        <strain evidence="1 2">PCH194</strain>
    </source>
</reference>
<evidence type="ECO:0000313" key="1">
    <source>
        <dbReference type="EMBL" id="QBC44441.1"/>
    </source>
</evidence>
<dbReference type="AlphaFoldDB" id="A0A7G3GAZ0"/>
<sequence>MTSKNPTIHVLGPERHAGWACVSPTSALADLIDENKQHVMAYIKPFPRNSRGCFSEISRWTLATSQGISTSPKVWIHLLSPERAREAWPDQIWPDEPTICFASAEINNDIADCQFQTDSPLLIEMLLKWPMLYHTIALDIWLDNIDSHAGNLIWTGGNDFVVIDGAECFGGQFWTAAQLENPAYSINKLAALIGAIDDFAPTASAKIKILAASTSHNAAFISCESLLQEWARKLIGPQECHAPLDALRRGLGLVNTRWNTNALQPTH</sequence>